<evidence type="ECO:0000256" key="1">
    <source>
        <dbReference type="SAM" id="MobiDB-lite"/>
    </source>
</evidence>
<reference evidence="3 4" key="1">
    <citation type="journal article" date="2012" name="PLoS ONE">
        <title>Edwardsiella comparative phylogenomics reveal the new intra/inter-species taxonomic relationships, virulence evolution and niche adaptation mechanisms.</title>
        <authorList>
            <person name="Yang M."/>
            <person name="Lv Y."/>
            <person name="Xiao J."/>
            <person name="Wu H."/>
            <person name="Zheng H."/>
            <person name="Liu Q."/>
            <person name="Zhang Y."/>
            <person name="Wang Q."/>
        </authorList>
    </citation>
    <scope>NUCLEOTIDE SEQUENCE [LARGE SCALE GENOMIC DNA]</scope>
    <source>
        <strain evidence="4">080813</strain>
        <plasmid evidence="4">Plasmid 1</plasmid>
    </source>
</reference>
<feature type="compositionally biased region" description="Basic residues" evidence="1">
    <location>
        <begin position="778"/>
        <end position="787"/>
    </location>
</feature>
<feature type="domain" description="Uncharacterised" evidence="2">
    <location>
        <begin position="45"/>
        <end position="355"/>
    </location>
</feature>
<evidence type="ECO:0000259" key="2">
    <source>
        <dbReference type="Pfam" id="PF07514"/>
    </source>
</evidence>
<feature type="compositionally biased region" description="Low complexity" evidence="1">
    <location>
        <begin position="806"/>
        <end position="815"/>
    </location>
</feature>
<gene>
    <name evidence="3" type="primary">traI</name>
    <name evidence="3" type="ORF">ETEE_p1071</name>
</gene>
<evidence type="ECO:0000313" key="4">
    <source>
        <dbReference type="Proteomes" id="UP000028681"/>
    </source>
</evidence>
<dbReference type="SUPFAM" id="SSF109604">
    <property type="entry name" value="HD-domain/PDEase-like"/>
    <property type="match status" value="1"/>
</dbReference>
<feature type="region of interest" description="Disordered" evidence="1">
    <location>
        <begin position="476"/>
        <end position="515"/>
    </location>
</feature>
<dbReference type="Proteomes" id="UP000028681">
    <property type="component" value="Plasmid 1"/>
</dbReference>
<dbReference type="AlphaFoldDB" id="A0A076LVH1"/>
<dbReference type="HOGENOM" id="CLU_304364_0_0_6"/>
<organism evidence="3 4">
    <name type="scientific">Edwardsiella anguillarum ET080813</name>
    <dbReference type="NCBI Taxonomy" id="667120"/>
    <lineage>
        <taxon>Bacteria</taxon>
        <taxon>Pseudomonadati</taxon>
        <taxon>Pseudomonadota</taxon>
        <taxon>Gammaproteobacteria</taxon>
        <taxon>Enterobacterales</taxon>
        <taxon>Hafniaceae</taxon>
        <taxon>Edwardsiella</taxon>
    </lineage>
</organism>
<dbReference type="InterPro" id="IPR011119">
    <property type="entry name" value="Unchr_helicase_relaxase_TraI"/>
</dbReference>
<feature type="compositionally biased region" description="Polar residues" evidence="1">
    <location>
        <begin position="756"/>
        <end position="772"/>
    </location>
</feature>
<accession>A0A076LVH1</accession>
<dbReference type="KEGG" id="ete:ETEE_p1071"/>
<dbReference type="EMBL" id="CP006665">
    <property type="protein sequence ID" value="AIJ10662.1"/>
    <property type="molecule type" value="Genomic_DNA"/>
</dbReference>
<feature type="region of interest" description="Disordered" evidence="1">
    <location>
        <begin position="756"/>
        <end position="835"/>
    </location>
</feature>
<dbReference type="Pfam" id="PF07514">
    <property type="entry name" value="TraI_2"/>
    <property type="match status" value="1"/>
</dbReference>
<protein>
    <submittedName>
        <fullName evidence="3">Type IV conjugative transfer system protein TraI</fullName>
    </submittedName>
</protein>
<keyword evidence="3" id="KW-0614">Plasmid</keyword>
<dbReference type="GeneID" id="33941621"/>
<feature type="region of interest" description="Disordered" evidence="1">
    <location>
        <begin position="419"/>
        <end position="445"/>
    </location>
</feature>
<name>A0A076LVH1_9GAMM</name>
<feature type="compositionally biased region" description="Basic and acidic residues" evidence="1">
    <location>
        <begin position="788"/>
        <end position="805"/>
    </location>
</feature>
<dbReference type="NCBIfam" id="NF041494">
    <property type="entry name" value="MobH"/>
    <property type="match status" value="1"/>
</dbReference>
<geneLocation type="plasmid" evidence="3 4">
    <name>1</name>
</geneLocation>
<sequence>MLKALYKLFGKDRGETTPNVRVLPLHDIEDEDIPRYPPFAKGLPVAQLDRILATQAELIEKVRNSLGFTVEEFNRLVLPVIQRYAAFVHLLPASESHHHRGAGGLFRHGLEVAFWSSQASESVIFSIEGTPRERRDNEPRWRLASCFSGLLHDVGKPLSDVSITDKNGVITWNPYSESLYDWASRHDIDRYFIRWRDKRHKRHEQFSLLAVDRIIPANTREFLSVSGPSIIEAMLEAIAGTSVNQPVAKLMLAADQESVARDLRQSRLNVDEFSYGVPVERYVFDAIRRLVKTGKWKVNEPGARVWHLHQGVFIAWKQLGELYDLISHDKIPGIPRDPDTLADILIERGFAIPNTVTEKGERAYYRYWEVLPEILQEGSASVKILMLRLESNDLVFTSEPPAVTKAEVIGDVAGVEIKFTDPDSDSDSAEQDSAVNEQGEDESVLSSNVLAAAQEADKALADIGFGDVMSLMGDLSHEDNDMRGLPSVQGDRVEDSPNETQSTSPDSKGEEISPQEIAQSAPPLDLNNPLKALQDVTWDFSHDGVTSEQNPPSPTNPSTMAQVAIEQSDSNDPGQLPEWAVETIPMSFGGVTDPIPEDNSPQYMTGVDEIPSPSERAILLELLTTYGEATELLKRAILPVLEGKSTLGEVICLIKGQVVVLYPDGASSIGVPSEVLSSLYQAGAIDTDPCMPNRKVRDFDGVKAIALEERLSNAIVAAIKEAESSMRGYQGVFVAPAQLKEQALAALVSLPKGQDKTATTLGSATAPSQSGSVLEKQSKRRKRRAQRAAKDDEGTEKAIQDRDSITSRQRSQSRSALAELSADTQQPVDSEKQNIAHLPVREKRFEPIERLAQQPTSQDKVAQVAVSDLDAEWAIQAKRKGPPEDLPEDIFLPPKLKPEQAIEMLKEMIQKRSGRWLVSSVEEQDGYLVTSARSLDVIADSGLGVSKFILSGVLSRAQNRPVLKKIDGKLYLEVNK</sequence>
<proteinExistence type="predicted"/>
<dbReference type="Gene3D" id="1.10.3210.40">
    <property type="match status" value="1"/>
</dbReference>
<dbReference type="RefSeq" id="WP_051905154.1">
    <property type="nucleotide sequence ID" value="NZ_CP006665.1"/>
</dbReference>
<evidence type="ECO:0000313" key="3">
    <source>
        <dbReference type="EMBL" id="AIJ10662.1"/>
    </source>
</evidence>